<gene>
    <name evidence="2" type="ORF">EUTSA_v10009040mg</name>
</gene>
<dbReference type="KEGG" id="eus:EUTSA_v10009040mg"/>
<dbReference type="Gramene" id="ESQ36440">
    <property type="protein sequence ID" value="ESQ36440"/>
    <property type="gene ID" value="EUTSA_v10009040mg"/>
</dbReference>
<sequence>MAYCADETVADGYMLDAGMTLVHKVNKHLTPMLFDICEWALDNPKGSNLLLISKFNPEEKKLVSVAVNLDRRGYNVLLATPGEVNLGWVYFTPSSVWLWTSISKGGTSINAKEKKRKFSADTDTNSEIIADTDTDSENRDESS</sequence>
<dbReference type="OrthoDB" id="1113968at2759"/>
<accession>V4KF95</accession>
<dbReference type="Proteomes" id="UP000030689">
    <property type="component" value="Unassembled WGS sequence"/>
</dbReference>
<dbReference type="AlphaFoldDB" id="V4KF95"/>
<evidence type="ECO:0000313" key="2">
    <source>
        <dbReference type="EMBL" id="ESQ36440.1"/>
    </source>
</evidence>
<protein>
    <recommendedName>
        <fullName evidence="4">NYN domain-containing protein</fullName>
    </recommendedName>
</protein>
<proteinExistence type="predicted"/>
<organism evidence="2 3">
    <name type="scientific">Eutrema salsugineum</name>
    <name type="common">Saltwater cress</name>
    <name type="synonym">Sisymbrium salsugineum</name>
    <dbReference type="NCBI Taxonomy" id="72664"/>
    <lineage>
        <taxon>Eukaryota</taxon>
        <taxon>Viridiplantae</taxon>
        <taxon>Streptophyta</taxon>
        <taxon>Embryophyta</taxon>
        <taxon>Tracheophyta</taxon>
        <taxon>Spermatophyta</taxon>
        <taxon>Magnoliopsida</taxon>
        <taxon>eudicotyledons</taxon>
        <taxon>Gunneridae</taxon>
        <taxon>Pentapetalae</taxon>
        <taxon>rosids</taxon>
        <taxon>malvids</taxon>
        <taxon>Brassicales</taxon>
        <taxon>Brassicaceae</taxon>
        <taxon>Eutremeae</taxon>
        <taxon>Eutrema</taxon>
    </lineage>
</organism>
<keyword evidence="3" id="KW-1185">Reference proteome</keyword>
<evidence type="ECO:0000256" key="1">
    <source>
        <dbReference type="SAM" id="MobiDB-lite"/>
    </source>
</evidence>
<evidence type="ECO:0008006" key="4">
    <source>
        <dbReference type="Google" id="ProtNLM"/>
    </source>
</evidence>
<dbReference type="EMBL" id="KI517683">
    <property type="protein sequence ID" value="ESQ36440.1"/>
    <property type="molecule type" value="Genomic_DNA"/>
</dbReference>
<feature type="region of interest" description="Disordered" evidence="1">
    <location>
        <begin position="113"/>
        <end position="143"/>
    </location>
</feature>
<name>V4KF95_EUTSA</name>
<evidence type="ECO:0000313" key="3">
    <source>
        <dbReference type="Proteomes" id="UP000030689"/>
    </source>
</evidence>
<reference evidence="2 3" key="1">
    <citation type="journal article" date="2013" name="Front. Plant Sci.">
        <title>The Reference Genome of the Halophytic Plant Eutrema salsugineum.</title>
        <authorList>
            <person name="Yang R."/>
            <person name="Jarvis D.E."/>
            <person name="Chen H."/>
            <person name="Beilstein M.A."/>
            <person name="Grimwood J."/>
            <person name="Jenkins J."/>
            <person name="Shu S."/>
            <person name="Prochnik S."/>
            <person name="Xin M."/>
            <person name="Ma C."/>
            <person name="Schmutz J."/>
            <person name="Wing R.A."/>
            <person name="Mitchell-Olds T."/>
            <person name="Schumaker K.S."/>
            <person name="Wang X."/>
        </authorList>
    </citation>
    <scope>NUCLEOTIDE SEQUENCE [LARGE SCALE GENOMIC DNA]</scope>
</reference>